<gene>
    <name evidence="2" type="ORF">QQS35_20680</name>
</gene>
<sequence>MDTIVTLVTEHPIIGIGIMIVAVMLIISIVKSLFKVAMVVTVIGLVLVVFFGFKPQEVIDKGKDLTDTGTTLFEDNSDTGLLGMLSKENFLITEENGQTILEIKSLGVKYNVDDLLSKLDNEKSKELEQIIEK</sequence>
<comment type="caution">
    <text evidence="2">The sequence shown here is derived from an EMBL/GenBank/DDBJ whole genome shotgun (WGS) entry which is preliminary data.</text>
</comment>
<reference evidence="2 3" key="1">
    <citation type="submission" date="2023-06" db="EMBL/GenBank/DDBJ databases">
        <title>Aquibacillus rhizosphaerae LR5S19.</title>
        <authorList>
            <person name="Sun J.-Q."/>
        </authorList>
    </citation>
    <scope>NUCLEOTIDE SEQUENCE [LARGE SCALE GENOMIC DNA]</scope>
    <source>
        <strain evidence="2 3">LR5S19</strain>
    </source>
</reference>
<evidence type="ECO:0000313" key="2">
    <source>
        <dbReference type="EMBL" id="MDL4842855.1"/>
    </source>
</evidence>
<keyword evidence="3" id="KW-1185">Reference proteome</keyword>
<evidence type="ECO:0000313" key="3">
    <source>
        <dbReference type="Proteomes" id="UP001235343"/>
    </source>
</evidence>
<feature type="transmembrane region" description="Helical" evidence="1">
    <location>
        <begin position="36"/>
        <end position="53"/>
    </location>
</feature>
<dbReference type="EMBL" id="JASTZU010000063">
    <property type="protein sequence ID" value="MDL4842855.1"/>
    <property type="molecule type" value="Genomic_DNA"/>
</dbReference>
<keyword evidence="1" id="KW-0812">Transmembrane</keyword>
<keyword evidence="1" id="KW-0472">Membrane</keyword>
<protein>
    <submittedName>
        <fullName evidence="2">Uncharacterized protein</fullName>
    </submittedName>
</protein>
<accession>A0ABT7LCD5</accession>
<dbReference type="RefSeq" id="WP_285934150.1">
    <property type="nucleotide sequence ID" value="NZ_JASTZU010000063.1"/>
</dbReference>
<proteinExistence type="predicted"/>
<organism evidence="2 3">
    <name type="scientific">Aquibacillus rhizosphaerae</name>
    <dbReference type="NCBI Taxonomy" id="3051431"/>
    <lineage>
        <taxon>Bacteria</taxon>
        <taxon>Bacillati</taxon>
        <taxon>Bacillota</taxon>
        <taxon>Bacilli</taxon>
        <taxon>Bacillales</taxon>
        <taxon>Bacillaceae</taxon>
        <taxon>Aquibacillus</taxon>
    </lineage>
</organism>
<name>A0ABT7LCD5_9BACI</name>
<dbReference type="Proteomes" id="UP001235343">
    <property type="component" value="Unassembled WGS sequence"/>
</dbReference>
<evidence type="ECO:0000256" key="1">
    <source>
        <dbReference type="SAM" id="Phobius"/>
    </source>
</evidence>
<feature type="transmembrane region" description="Helical" evidence="1">
    <location>
        <begin position="12"/>
        <end position="30"/>
    </location>
</feature>
<keyword evidence="1" id="KW-1133">Transmembrane helix</keyword>